<dbReference type="Gene3D" id="3.30.450.20">
    <property type="entry name" value="PAS domain"/>
    <property type="match status" value="7"/>
</dbReference>
<dbReference type="SMART" id="SM00091">
    <property type="entry name" value="PAS"/>
    <property type="match status" value="6"/>
</dbReference>
<dbReference type="PROSITE" id="PS50112">
    <property type="entry name" value="PAS"/>
    <property type="match status" value="3"/>
</dbReference>
<dbReference type="OrthoDB" id="9770795at2"/>
<evidence type="ECO:0000259" key="1">
    <source>
        <dbReference type="PROSITE" id="PS50112"/>
    </source>
</evidence>
<dbReference type="SMART" id="SM00086">
    <property type="entry name" value="PAC"/>
    <property type="match status" value="4"/>
</dbReference>
<dbReference type="AlphaFoldDB" id="A0A3N7HVS3"/>
<dbReference type="InterPro" id="IPR036890">
    <property type="entry name" value="HATPase_C_sf"/>
</dbReference>
<reference evidence="3 4" key="2">
    <citation type="submission" date="2018-12" db="EMBL/GenBank/DDBJ databases">
        <title>Rhizobacter gummiphilus sp. nov., a rubber-degrading bacterium isolated from the soil of a botanical garden in Japan.</title>
        <authorList>
            <person name="Shunsuke S.S."/>
        </authorList>
    </citation>
    <scope>NUCLEOTIDE SEQUENCE [LARGE SCALE GENOMIC DNA]</scope>
    <source>
        <strain evidence="3 4">S-16</strain>
    </source>
</reference>
<dbReference type="InterPro" id="IPR052155">
    <property type="entry name" value="Biofilm_reg_signaling"/>
</dbReference>
<dbReference type="InterPro" id="IPR000014">
    <property type="entry name" value="PAS"/>
</dbReference>
<dbReference type="InterPro" id="IPR013767">
    <property type="entry name" value="PAS_fold"/>
</dbReference>
<dbReference type="InterPro" id="IPR011495">
    <property type="entry name" value="Sig_transdc_His_kin_sub2_dim/P"/>
</dbReference>
<dbReference type="GO" id="GO:0006355">
    <property type="term" value="P:regulation of DNA-templated transcription"/>
    <property type="evidence" value="ECO:0007669"/>
    <property type="project" value="InterPro"/>
</dbReference>
<dbReference type="NCBIfam" id="TIGR00229">
    <property type="entry name" value="sensory_box"/>
    <property type="match status" value="5"/>
</dbReference>
<dbReference type="CDD" id="cd00130">
    <property type="entry name" value="PAS"/>
    <property type="match status" value="4"/>
</dbReference>
<comment type="caution">
    <text evidence="3">The sequence shown here is derived from an EMBL/GenBank/DDBJ whole genome shotgun (WGS) entry which is preliminary data.</text>
</comment>
<feature type="domain" description="PAS" evidence="1">
    <location>
        <begin position="1"/>
        <end position="56"/>
    </location>
</feature>
<gene>
    <name evidence="3" type="ORF">DZC73_09515</name>
</gene>
<dbReference type="PROSITE" id="PS50113">
    <property type="entry name" value="PAC"/>
    <property type="match status" value="1"/>
</dbReference>
<dbReference type="SUPFAM" id="SSF55874">
    <property type="entry name" value="ATPase domain of HSP90 chaperone/DNA topoisomerase II/histidine kinase"/>
    <property type="match status" value="1"/>
</dbReference>
<dbReference type="InterPro" id="IPR035965">
    <property type="entry name" value="PAS-like_dom_sf"/>
</dbReference>
<organism evidence="3 4">
    <name type="scientific">Piscinibacter terrae</name>
    <dbReference type="NCBI Taxonomy" id="2496871"/>
    <lineage>
        <taxon>Bacteria</taxon>
        <taxon>Pseudomonadati</taxon>
        <taxon>Pseudomonadota</taxon>
        <taxon>Betaproteobacteria</taxon>
        <taxon>Burkholderiales</taxon>
        <taxon>Sphaerotilaceae</taxon>
        <taxon>Piscinibacter</taxon>
    </lineage>
</organism>
<keyword evidence="4" id="KW-1185">Reference proteome</keyword>
<dbReference type="InterPro" id="IPR001610">
    <property type="entry name" value="PAC"/>
</dbReference>
<dbReference type="Pfam" id="PF13188">
    <property type="entry name" value="PAS_8"/>
    <property type="match status" value="2"/>
</dbReference>
<dbReference type="Pfam" id="PF07568">
    <property type="entry name" value="HisKA_2"/>
    <property type="match status" value="1"/>
</dbReference>
<dbReference type="InterPro" id="IPR013656">
    <property type="entry name" value="PAS_4"/>
</dbReference>
<dbReference type="PANTHER" id="PTHR44757">
    <property type="entry name" value="DIGUANYLATE CYCLASE DGCP"/>
    <property type="match status" value="1"/>
</dbReference>
<name>A0A3N7HVS3_9BURK</name>
<dbReference type="Pfam" id="PF13426">
    <property type="entry name" value="PAS_9"/>
    <property type="match status" value="1"/>
</dbReference>
<evidence type="ECO:0000313" key="3">
    <source>
        <dbReference type="EMBL" id="RQP25081.1"/>
    </source>
</evidence>
<sequence>MTDVLQLLWNSPFPASLQDASFRIVDVNAAYLEYTGYTRERLIGIDPLELQPPEDRAANAVARFKVLDGFRQGSAAEFIDRRLIDAQGREHWFRSAPMQLRDDKGQPVYLLLLQDCTAEHAARERADRSARELDDWFDLSPVGMVLFDEAGLLVRTNPAFDALVGEAPPLLSDASPSLSQLLAWHDGRPAEKLQPGSLPLTTEGWIIQPDGLQRRLRSTVRCYETPGGQRRYMAVVEDRSAEEERDLAQMQIGALVDTAGVGIATFQENAGWLKQNHQAMEGTGTSAALRSISRDIVIPESLPEYERLQQALRLAQRAEVRYAVKHPELGQRWLLTRVEPATLASGQRTTSVVTLDITEQHQSQMRGEQLLHELATILESSTAGIAYLRGNALVRCNRRFETMLGLPRGGVAGASLHELFASVPQGHRIADDTASALEEGHTYETEFELFASHAGDAPSMWVALSVRRTGPVGTAMEAIAVLSDITRLKVQQTELEVLARDRELMFSLSEVGIAYLRGGRIQRVNDALAQLAGYPAQELAGLSLMQFFTDEAEHERTWAMEEQALRQYGRWNGERQLRRRDGRLLWVQVSKRLVVDGDLSGGIIASYVNVDGRHRAEQAVALQAERTRAILDSVLVGIVTVGPNGIEWMNRSARRMFGGDLADFLEHPISTVATPEAEHPFRQTHYLDSLVEGQAETFECRVKARDGREFWVVGNVVATGRQAGRQLTYALLDIERRRQAEARTAQVQTSLQRIIEVAPMAITLRDAHSLRILQVNEVAARSLGRTAAELVGCTPEETYEPSIAAQRRQDMEQALASRRLTHFEYRVGEAGGPVRFWDARYLPLASPGQPPDQLLLVATDVTEQRAAQEARFEAAVTQREMLVKEVHHRIKNNLQGVAGLLQQIATRKPEVASAISEVVGQVQAIAQVYGLQVGVSGPLRLKGVIEAITGSVQRTFGHPILLTVSGSAPHQWALPEAESIPIALTVNELLTNAVKHSMAGRGLQVSVQMVSEDDNVQILIANRAQLPPDFNLARFPGGVSGLGLVRALLPRRSASLALEQRGEDVVATVRLSPPGISKLDPM</sequence>
<evidence type="ECO:0000313" key="4">
    <source>
        <dbReference type="Proteomes" id="UP000267464"/>
    </source>
</evidence>
<dbReference type="EMBL" id="QUSW01000002">
    <property type="protein sequence ID" value="RQP25081.1"/>
    <property type="molecule type" value="Genomic_DNA"/>
</dbReference>
<protein>
    <submittedName>
        <fullName evidence="3">PAS domain S-box protein</fullName>
    </submittedName>
</protein>
<accession>A0A3N7HVS3</accession>
<dbReference type="PANTHER" id="PTHR44757:SF2">
    <property type="entry name" value="BIOFILM ARCHITECTURE MAINTENANCE PROTEIN MBAA"/>
    <property type="match status" value="1"/>
</dbReference>
<evidence type="ECO:0000259" key="2">
    <source>
        <dbReference type="PROSITE" id="PS50113"/>
    </source>
</evidence>
<feature type="domain" description="PAC" evidence="2">
    <location>
        <begin position="696"/>
        <end position="746"/>
    </location>
</feature>
<dbReference type="Proteomes" id="UP000267464">
    <property type="component" value="Unassembled WGS sequence"/>
</dbReference>
<dbReference type="Pfam" id="PF08448">
    <property type="entry name" value="PAS_4"/>
    <property type="match status" value="1"/>
</dbReference>
<feature type="domain" description="PAS" evidence="1">
    <location>
        <begin position="747"/>
        <end position="818"/>
    </location>
</feature>
<dbReference type="Gene3D" id="3.30.565.10">
    <property type="entry name" value="Histidine kinase-like ATPase, C-terminal domain"/>
    <property type="match status" value="1"/>
</dbReference>
<dbReference type="InterPro" id="IPR000700">
    <property type="entry name" value="PAS-assoc_C"/>
</dbReference>
<proteinExistence type="predicted"/>
<dbReference type="SUPFAM" id="SSF55785">
    <property type="entry name" value="PYP-like sensor domain (PAS domain)"/>
    <property type="match status" value="6"/>
</dbReference>
<reference evidence="3 4" key="1">
    <citation type="submission" date="2018-08" db="EMBL/GenBank/DDBJ databases">
        <authorList>
            <person name="Khan S.A."/>
            <person name="Jeon C.O."/>
            <person name="Chun B.H."/>
            <person name="Jeong S.E."/>
        </authorList>
    </citation>
    <scope>NUCLEOTIDE SEQUENCE [LARGE SCALE GENOMIC DNA]</scope>
    <source>
        <strain evidence="3 4">S-16</strain>
    </source>
</reference>
<dbReference type="RefSeq" id="WP_124539988.1">
    <property type="nucleotide sequence ID" value="NZ_QUSW01000002.1"/>
</dbReference>
<dbReference type="Pfam" id="PF00989">
    <property type="entry name" value="PAS"/>
    <property type="match status" value="1"/>
</dbReference>
<feature type="domain" description="PAS" evidence="1">
    <location>
        <begin position="519"/>
        <end position="568"/>
    </location>
</feature>